<name>A0A516SGF4_9NEIS</name>
<dbReference type="NCBIfam" id="TIGR02532">
    <property type="entry name" value="IV_pilin_GFxxxE"/>
    <property type="match status" value="1"/>
</dbReference>
<dbReference type="InterPro" id="IPR012902">
    <property type="entry name" value="N_methyl_site"/>
</dbReference>
<dbReference type="PROSITE" id="PS00409">
    <property type="entry name" value="PROKAR_NTER_METHYL"/>
    <property type="match status" value="1"/>
</dbReference>
<sequence>MRGTAGFSLLELLVVMALIAMLMGLVGPNFVGQLDRSRQRFALEQFRAQLTQLPRWARLSGQSFTLEKLDAPLLLNNEEILSLPAGWRAQFEPPLLISSTQICSSSRVRLQDEKGQAIADYTLSGPACEPKDQAE</sequence>
<accession>A0A516SGF4</accession>
<evidence type="ECO:0000313" key="2">
    <source>
        <dbReference type="EMBL" id="QDQ27247.1"/>
    </source>
</evidence>
<evidence type="ECO:0000256" key="1">
    <source>
        <dbReference type="SAM" id="Phobius"/>
    </source>
</evidence>
<dbReference type="EMBL" id="CP041730">
    <property type="protein sequence ID" value="QDQ27247.1"/>
    <property type="molecule type" value="Genomic_DNA"/>
</dbReference>
<evidence type="ECO:0000313" key="3">
    <source>
        <dbReference type="Proteomes" id="UP000317550"/>
    </source>
</evidence>
<dbReference type="RefSeq" id="WP_144278640.1">
    <property type="nucleotide sequence ID" value="NZ_CP041730.1"/>
</dbReference>
<protein>
    <submittedName>
        <fullName evidence="2">Type II secretion system protein</fullName>
    </submittedName>
</protein>
<reference evidence="3" key="1">
    <citation type="submission" date="2019-07" db="EMBL/GenBank/DDBJ databases">
        <title>Chitinimonas sp. nov., isolated from Ny-Alesund, arctica soil.</title>
        <authorList>
            <person name="Xu Q."/>
            <person name="Peng F."/>
        </authorList>
    </citation>
    <scope>NUCLEOTIDE SEQUENCE [LARGE SCALE GENOMIC DNA]</scope>
    <source>
        <strain evidence="3">R3-44</strain>
    </source>
</reference>
<dbReference type="AlphaFoldDB" id="A0A516SGF4"/>
<feature type="transmembrane region" description="Helical" evidence="1">
    <location>
        <begin position="12"/>
        <end position="31"/>
    </location>
</feature>
<keyword evidence="1" id="KW-1133">Transmembrane helix</keyword>
<keyword evidence="3" id="KW-1185">Reference proteome</keyword>
<dbReference type="Gene3D" id="3.30.700.10">
    <property type="entry name" value="Glycoprotein, Type 4 Pilin"/>
    <property type="match status" value="1"/>
</dbReference>
<dbReference type="OrthoDB" id="9429490at2"/>
<dbReference type="SUPFAM" id="SSF54523">
    <property type="entry name" value="Pili subunits"/>
    <property type="match status" value="1"/>
</dbReference>
<dbReference type="InterPro" id="IPR045584">
    <property type="entry name" value="Pilin-like"/>
</dbReference>
<dbReference type="Proteomes" id="UP000317550">
    <property type="component" value="Chromosome"/>
</dbReference>
<gene>
    <name evidence="2" type="ORF">FNU76_13230</name>
</gene>
<proteinExistence type="predicted"/>
<keyword evidence="1" id="KW-0472">Membrane</keyword>
<dbReference type="KEGG" id="cari:FNU76_13230"/>
<organism evidence="2 3">
    <name type="scientific">Chitinimonas arctica</name>
    <dbReference type="NCBI Taxonomy" id="2594795"/>
    <lineage>
        <taxon>Bacteria</taxon>
        <taxon>Pseudomonadati</taxon>
        <taxon>Pseudomonadota</taxon>
        <taxon>Betaproteobacteria</taxon>
        <taxon>Neisseriales</taxon>
        <taxon>Chitinibacteraceae</taxon>
        <taxon>Chitinimonas</taxon>
    </lineage>
</organism>
<keyword evidence="1" id="KW-0812">Transmembrane</keyword>
<dbReference type="Pfam" id="PF07963">
    <property type="entry name" value="N_methyl"/>
    <property type="match status" value="1"/>
</dbReference>